<sequence length="103" mass="11549">MDARPEEMLLFHSTFTLKVSSYAVEKGSEERGSATRAISVRLKWMGFLHTAVLHVWDRFESAAQAGLNWMAGGPLPSQTLRESQELSHYTQPERPTVKTPSST</sequence>
<name>A0AA88TDI5_9TELE</name>
<feature type="compositionally biased region" description="Polar residues" evidence="1">
    <location>
        <begin position="76"/>
        <end position="90"/>
    </location>
</feature>
<gene>
    <name evidence="2" type="ORF">Q8A67_019260</name>
</gene>
<dbReference type="Proteomes" id="UP001187343">
    <property type="component" value="Unassembled WGS sequence"/>
</dbReference>
<evidence type="ECO:0000256" key="1">
    <source>
        <dbReference type="SAM" id="MobiDB-lite"/>
    </source>
</evidence>
<feature type="region of interest" description="Disordered" evidence="1">
    <location>
        <begin position="73"/>
        <end position="103"/>
    </location>
</feature>
<comment type="caution">
    <text evidence="2">The sequence shown here is derived from an EMBL/GenBank/DDBJ whole genome shotgun (WGS) entry which is preliminary data.</text>
</comment>
<evidence type="ECO:0000313" key="2">
    <source>
        <dbReference type="EMBL" id="KAK2878469.1"/>
    </source>
</evidence>
<reference evidence="2" key="1">
    <citation type="submission" date="2023-08" db="EMBL/GenBank/DDBJ databases">
        <title>Chromosome-level Genome Assembly of mud carp (Cirrhinus molitorella).</title>
        <authorList>
            <person name="Liu H."/>
        </authorList>
    </citation>
    <scope>NUCLEOTIDE SEQUENCE</scope>
    <source>
        <strain evidence="2">Prfri</strain>
        <tissue evidence="2">Muscle</tissue>
    </source>
</reference>
<organism evidence="2 3">
    <name type="scientific">Cirrhinus molitorella</name>
    <name type="common">mud carp</name>
    <dbReference type="NCBI Taxonomy" id="172907"/>
    <lineage>
        <taxon>Eukaryota</taxon>
        <taxon>Metazoa</taxon>
        <taxon>Chordata</taxon>
        <taxon>Craniata</taxon>
        <taxon>Vertebrata</taxon>
        <taxon>Euteleostomi</taxon>
        <taxon>Actinopterygii</taxon>
        <taxon>Neopterygii</taxon>
        <taxon>Teleostei</taxon>
        <taxon>Ostariophysi</taxon>
        <taxon>Cypriniformes</taxon>
        <taxon>Cyprinidae</taxon>
        <taxon>Labeoninae</taxon>
        <taxon>Labeonini</taxon>
        <taxon>Cirrhinus</taxon>
    </lineage>
</organism>
<keyword evidence="3" id="KW-1185">Reference proteome</keyword>
<protein>
    <submittedName>
        <fullName evidence="2">Uncharacterized protein</fullName>
    </submittedName>
</protein>
<proteinExistence type="predicted"/>
<accession>A0AA88TDI5</accession>
<dbReference type="AlphaFoldDB" id="A0AA88TDI5"/>
<dbReference type="EMBL" id="JAUYZG010000019">
    <property type="protein sequence ID" value="KAK2878469.1"/>
    <property type="molecule type" value="Genomic_DNA"/>
</dbReference>
<evidence type="ECO:0000313" key="3">
    <source>
        <dbReference type="Proteomes" id="UP001187343"/>
    </source>
</evidence>